<dbReference type="EMBL" id="FNFB01000022">
    <property type="protein sequence ID" value="SDL46260.1"/>
    <property type="molecule type" value="Genomic_DNA"/>
</dbReference>
<accession>A0A1G9K8M2</accession>
<proteinExistence type="predicted"/>
<keyword evidence="2" id="KW-1185">Reference proteome</keyword>
<organism evidence="1 2">
    <name type="scientific">Nonomuraea maritima</name>
    <dbReference type="NCBI Taxonomy" id="683260"/>
    <lineage>
        <taxon>Bacteria</taxon>
        <taxon>Bacillati</taxon>
        <taxon>Actinomycetota</taxon>
        <taxon>Actinomycetes</taxon>
        <taxon>Streptosporangiales</taxon>
        <taxon>Streptosporangiaceae</taxon>
        <taxon>Nonomuraea</taxon>
    </lineage>
</organism>
<protein>
    <submittedName>
        <fullName evidence="1">Uncharacterized protein</fullName>
    </submittedName>
</protein>
<dbReference type="Proteomes" id="UP000198683">
    <property type="component" value="Unassembled WGS sequence"/>
</dbReference>
<evidence type="ECO:0000313" key="2">
    <source>
        <dbReference type="Proteomes" id="UP000198683"/>
    </source>
</evidence>
<evidence type="ECO:0000313" key="1">
    <source>
        <dbReference type="EMBL" id="SDL46260.1"/>
    </source>
</evidence>
<name>A0A1G9K8M2_9ACTN</name>
<gene>
    <name evidence="1" type="ORF">SAMN05421874_12211</name>
</gene>
<sequence length="127" mass="14619">MSWRSLRSQKAGVSAQDAVRDLMALGFIEIRFTTHLLRRELAGDDLSSPLSHIERIRMIANVCHNLPGDLRPTNDRERERRAMESLKSHLRGLEHDGQAAQWVRARLDELGYDYLPLLPEHVRARLA</sequence>
<dbReference type="OrthoDB" id="3404546at2"/>
<dbReference type="AlphaFoldDB" id="A0A1G9K8M2"/>
<reference evidence="1 2" key="1">
    <citation type="submission" date="2016-10" db="EMBL/GenBank/DDBJ databases">
        <authorList>
            <person name="de Groot N.N."/>
        </authorList>
    </citation>
    <scope>NUCLEOTIDE SEQUENCE [LARGE SCALE GENOMIC DNA]</scope>
    <source>
        <strain evidence="1 2">CGMCC 4.5681</strain>
    </source>
</reference>
<dbReference type="RefSeq" id="WP_090770756.1">
    <property type="nucleotide sequence ID" value="NZ_FNFB01000022.1"/>
</dbReference>